<evidence type="ECO:0000313" key="5">
    <source>
        <dbReference type="Proteomes" id="UP000254230"/>
    </source>
</evidence>
<dbReference type="STRING" id="45072.Lqua_3186"/>
<dbReference type="AlphaFoldDB" id="A0A378KTK6"/>
<dbReference type="EMBL" id="LNYR01000048">
    <property type="protein sequence ID" value="KTD43285.1"/>
    <property type="molecule type" value="Genomic_DNA"/>
</dbReference>
<feature type="domain" description="Gamma-glutamylcyclotransferase AIG2-like" evidence="1">
    <location>
        <begin position="6"/>
        <end position="111"/>
    </location>
</feature>
<dbReference type="EMBL" id="UGOW01000001">
    <property type="protein sequence ID" value="STY18164.1"/>
    <property type="molecule type" value="Genomic_DNA"/>
</dbReference>
<dbReference type="InterPro" id="IPR013024">
    <property type="entry name" value="GGCT-like"/>
</dbReference>
<dbReference type="InterPro" id="IPR036568">
    <property type="entry name" value="GGCT-like_sf"/>
</dbReference>
<keyword evidence="4" id="KW-1185">Reference proteome</keyword>
<dbReference type="RefSeq" id="WP_058475307.1">
    <property type="nucleotide sequence ID" value="NZ_CAAAIL010000010.1"/>
</dbReference>
<dbReference type="Proteomes" id="UP000054639">
    <property type="component" value="Unassembled WGS sequence"/>
</dbReference>
<gene>
    <name evidence="2" type="ORF">Lqua_3186</name>
    <name evidence="3" type="ORF">NCTC12376_01981</name>
</gene>
<protein>
    <submittedName>
        <fullName evidence="2 3">AIG2-like family</fullName>
    </submittedName>
</protein>
<dbReference type="Proteomes" id="UP000254230">
    <property type="component" value="Unassembled WGS sequence"/>
</dbReference>
<dbReference type="OrthoDB" id="9798388at2"/>
<reference evidence="3 5" key="2">
    <citation type="submission" date="2018-06" db="EMBL/GenBank/DDBJ databases">
        <authorList>
            <consortium name="Pathogen Informatics"/>
            <person name="Doyle S."/>
        </authorList>
    </citation>
    <scope>NUCLEOTIDE SEQUENCE [LARGE SCALE GENOMIC DNA]</scope>
    <source>
        <strain evidence="3 5">NCTC12376</strain>
    </source>
</reference>
<organism evidence="3 5">
    <name type="scientific">Legionella quateirensis</name>
    <dbReference type="NCBI Taxonomy" id="45072"/>
    <lineage>
        <taxon>Bacteria</taxon>
        <taxon>Pseudomonadati</taxon>
        <taxon>Pseudomonadota</taxon>
        <taxon>Gammaproteobacteria</taxon>
        <taxon>Legionellales</taxon>
        <taxon>Legionellaceae</taxon>
        <taxon>Legionella</taxon>
    </lineage>
</organism>
<dbReference type="SUPFAM" id="SSF110857">
    <property type="entry name" value="Gamma-glutamyl cyclotransferase-like"/>
    <property type="match status" value="1"/>
</dbReference>
<accession>A0A378KTK6</accession>
<dbReference type="Gene3D" id="3.10.490.10">
    <property type="entry name" value="Gamma-glutamyl cyclotransferase-like"/>
    <property type="match status" value="1"/>
</dbReference>
<name>A0A378KTK6_9GAMM</name>
<dbReference type="CDD" id="cd06661">
    <property type="entry name" value="GGCT_like"/>
    <property type="match status" value="1"/>
</dbReference>
<dbReference type="Pfam" id="PF06094">
    <property type="entry name" value="GGACT"/>
    <property type="match status" value="1"/>
</dbReference>
<evidence type="ECO:0000313" key="2">
    <source>
        <dbReference type="EMBL" id="KTD43285.1"/>
    </source>
</evidence>
<proteinExistence type="predicted"/>
<reference evidence="2 4" key="1">
    <citation type="submission" date="2015-11" db="EMBL/GenBank/DDBJ databases">
        <title>Genomic analysis of 38 Legionella species identifies large and diverse effector repertoires.</title>
        <authorList>
            <person name="Burstein D."/>
            <person name="Amaro F."/>
            <person name="Zusman T."/>
            <person name="Lifshitz Z."/>
            <person name="Cohen O."/>
            <person name="Gilbert J.A."/>
            <person name="Pupko T."/>
            <person name="Shuman H.A."/>
            <person name="Segal G."/>
        </authorList>
    </citation>
    <scope>NUCLEOTIDE SEQUENCE [LARGE SCALE GENOMIC DNA]</scope>
    <source>
        <strain evidence="2 4">ATCC 49507</strain>
    </source>
</reference>
<evidence type="ECO:0000313" key="3">
    <source>
        <dbReference type="EMBL" id="STY18164.1"/>
    </source>
</evidence>
<evidence type="ECO:0000259" key="1">
    <source>
        <dbReference type="Pfam" id="PF06094"/>
    </source>
</evidence>
<sequence>MNTEQLFSYGTLQYEQVQHANFGRKLQGKIDYLPGFELSMVEITDPDVIATSGEAFHPIISYTGNPEKSVKGMVFELSTDELNRADSYEVSDYKRIKVQLASGLSAWVYVSTATRLE</sequence>
<evidence type="ECO:0000313" key="4">
    <source>
        <dbReference type="Proteomes" id="UP000054639"/>
    </source>
</evidence>
<dbReference type="InterPro" id="IPR009288">
    <property type="entry name" value="AIG2-like_dom"/>
</dbReference>